<dbReference type="SUPFAM" id="SSF52402">
    <property type="entry name" value="Adenine nucleotide alpha hydrolases-like"/>
    <property type="match status" value="1"/>
</dbReference>
<dbReference type="RefSeq" id="WP_326299104.1">
    <property type="nucleotide sequence ID" value="NZ_JAYLLH010000035.1"/>
</dbReference>
<accession>A0ABU6HNL8</accession>
<dbReference type="InterPro" id="IPR006015">
    <property type="entry name" value="Universal_stress_UspA"/>
</dbReference>
<proteinExistence type="inferred from homology"/>
<comment type="similarity">
    <text evidence="1">Belongs to the universal stress protein A family.</text>
</comment>
<evidence type="ECO:0000259" key="2">
    <source>
        <dbReference type="Pfam" id="PF00582"/>
    </source>
</evidence>
<gene>
    <name evidence="3" type="ORF">VK792_17195</name>
</gene>
<keyword evidence="4" id="KW-1185">Reference proteome</keyword>
<protein>
    <submittedName>
        <fullName evidence="3">Universal stress protein</fullName>
    </submittedName>
</protein>
<name>A0ABU6HNL8_9RHOB</name>
<evidence type="ECO:0000313" key="4">
    <source>
        <dbReference type="Proteomes" id="UP001348149"/>
    </source>
</evidence>
<dbReference type="Pfam" id="PF00582">
    <property type="entry name" value="Usp"/>
    <property type="match status" value="1"/>
</dbReference>
<dbReference type="CDD" id="cd00293">
    <property type="entry name" value="USP-like"/>
    <property type="match status" value="1"/>
</dbReference>
<dbReference type="InterPro" id="IPR014729">
    <property type="entry name" value="Rossmann-like_a/b/a_fold"/>
</dbReference>
<evidence type="ECO:0000256" key="1">
    <source>
        <dbReference type="ARBA" id="ARBA00008791"/>
    </source>
</evidence>
<dbReference type="PRINTS" id="PR01438">
    <property type="entry name" value="UNVRSLSTRESS"/>
</dbReference>
<dbReference type="PANTHER" id="PTHR46268:SF6">
    <property type="entry name" value="UNIVERSAL STRESS PROTEIN UP12"/>
    <property type="match status" value="1"/>
</dbReference>
<comment type="caution">
    <text evidence="3">The sequence shown here is derived from an EMBL/GenBank/DDBJ whole genome shotgun (WGS) entry which is preliminary data.</text>
</comment>
<dbReference type="Gene3D" id="3.40.50.620">
    <property type="entry name" value="HUPs"/>
    <property type="match status" value="1"/>
</dbReference>
<dbReference type="InterPro" id="IPR006016">
    <property type="entry name" value="UspA"/>
</dbReference>
<dbReference type="Proteomes" id="UP001348149">
    <property type="component" value="Unassembled WGS sequence"/>
</dbReference>
<feature type="domain" description="UspA" evidence="2">
    <location>
        <begin position="1"/>
        <end position="141"/>
    </location>
</feature>
<organism evidence="3 4">
    <name type="scientific">Mesobacterium hydrothermale</name>
    <dbReference type="NCBI Taxonomy" id="3111907"/>
    <lineage>
        <taxon>Bacteria</taxon>
        <taxon>Pseudomonadati</taxon>
        <taxon>Pseudomonadota</taxon>
        <taxon>Alphaproteobacteria</taxon>
        <taxon>Rhodobacterales</taxon>
        <taxon>Roseobacteraceae</taxon>
        <taxon>Mesobacterium</taxon>
    </lineage>
</organism>
<sequence>MTKSILVPVDLNHESSWAKVLPKAVELARLDGASLHVLSVIPDFGKSIVGSYFPSDFSEKAEESTRAELQALVAREVPGDVRADCDVVHGSIYKKILEAADRLNCDLIVLASHRSDMQDYLIGPNSAKVVRHARQSVYVVR</sequence>
<reference evidence="3 4" key="1">
    <citation type="submission" date="2024-01" db="EMBL/GenBank/DDBJ databases">
        <title>Mesobacterium rodlantinim sp. nov., isolated from shallow sea hydrothermal systems off Kueishantao Island.</title>
        <authorList>
            <person name="Su Z."/>
            <person name="Tang K."/>
        </authorList>
    </citation>
    <scope>NUCLEOTIDE SEQUENCE [LARGE SCALE GENOMIC DNA]</scope>
    <source>
        <strain evidence="3 4">TK19101</strain>
    </source>
</reference>
<evidence type="ECO:0000313" key="3">
    <source>
        <dbReference type="EMBL" id="MEC3863033.1"/>
    </source>
</evidence>
<dbReference type="PANTHER" id="PTHR46268">
    <property type="entry name" value="STRESS RESPONSE PROTEIN NHAX"/>
    <property type="match status" value="1"/>
</dbReference>
<dbReference type="EMBL" id="JAYLLH010000035">
    <property type="protein sequence ID" value="MEC3863033.1"/>
    <property type="molecule type" value="Genomic_DNA"/>
</dbReference>